<keyword evidence="1" id="KW-0805">Transcription regulation</keyword>
<dbReference type="InterPro" id="IPR025997">
    <property type="entry name" value="SBP_2_dom"/>
</dbReference>
<dbReference type="PANTHER" id="PTHR30146:SF152">
    <property type="entry name" value="TRANSCRIPTIONAL REGULATORY PROTEIN"/>
    <property type="match status" value="1"/>
</dbReference>
<dbReference type="Gene3D" id="1.10.260.40">
    <property type="entry name" value="lambda repressor-like DNA-binding domains"/>
    <property type="match status" value="1"/>
</dbReference>
<dbReference type="SUPFAM" id="SSF47413">
    <property type="entry name" value="lambda repressor-like DNA-binding domains"/>
    <property type="match status" value="1"/>
</dbReference>
<dbReference type="InterPro" id="IPR028082">
    <property type="entry name" value="Peripla_BP_I"/>
</dbReference>
<dbReference type="CDD" id="cd01392">
    <property type="entry name" value="HTH_LacI"/>
    <property type="match status" value="1"/>
</dbReference>
<dbReference type="CDD" id="cd06307">
    <property type="entry name" value="PBP1_sugar_binding"/>
    <property type="match status" value="1"/>
</dbReference>
<dbReference type="PANTHER" id="PTHR30146">
    <property type="entry name" value="LACI-RELATED TRANSCRIPTIONAL REPRESSOR"/>
    <property type="match status" value="1"/>
</dbReference>
<dbReference type="InterPro" id="IPR000843">
    <property type="entry name" value="HTH_LacI"/>
</dbReference>
<name>A0AAE9KQ10_ALCFA</name>
<accession>A0AAE9KQ10</accession>
<dbReference type="Pfam" id="PF00356">
    <property type="entry name" value="LacI"/>
    <property type="match status" value="1"/>
</dbReference>
<dbReference type="SMART" id="SM00354">
    <property type="entry name" value="HTH_LACI"/>
    <property type="match status" value="1"/>
</dbReference>
<dbReference type="GO" id="GO:0000976">
    <property type="term" value="F:transcription cis-regulatory region binding"/>
    <property type="evidence" value="ECO:0007669"/>
    <property type="project" value="TreeGrafter"/>
</dbReference>
<dbReference type="PROSITE" id="PS00356">
    <property type="entry name" value="HTH_LACI_1"/>
    <property type="match status" value="1"/>
</dbReference>
<protein>
    <submittedName>
        <fullName evidence="5">LacI family DNA-binding transcriptional regulator</fullName>
    </submittedName>
</protein>
<dbReference type="SUPFAM" id="SSF53822">
    <property type="entry name" value="Periplasmic binding protein-like I"/>
    <property type="match status" value="1"/>
</dbReference>
<dbReference type="Proteomes" id="UP000830925">
    <property type="component" value="Chromosome"/>
</dbReference>
<proteinExistence type="predicted"/>
<evidence type="ECO:0000313" key="6">
    <source>
        <dbReference type="Proteomes" id="UP000830925"/>
    </source>
</evidence>
<evidence type="ECO:0000259" key="4">
    <source>
        <dbReference type="PROSITE" id="PS50932"/>
    </source>
</evidence>
<keyword evidence="2 5" id="KW-0238">DNA-binding</keyword>
<reference evidence="5" key="1">
    <citation type="submission" date="2022-04" db="EMBL/GenBank/DDBJ databases">
        <title>Genomic mining of Alcaligenes faecalis D334 producing ectoin and derivatives.</title>
        <authorList>
            <person name="Doan V.T."/>
            <person name="Quach N.T."/>
            <person name="Vu T.-H.-N."/>
            <person name="Phi Q.-T."/>
        </authorList>
    </citation>
    <scope>NUCLEOTIDE SEQUENCE</scope>
    <source>
        <strain evidence="5">D334</strain>
    </source>
</reference>
<organism evidence="5 6">
    <name type="scientific">Alcaligenes faecalis</name>
    <dbReference type="NCBI Taxonomy" id="511"/>
    <lineage>
        <taxon>Bacteria</taxon>
        <taxon>Pseudomonadati</taxon>
        <taxon>Pseudomonadota</taxon>
        <taxon>Betaproteobacteria</taxon>
        <taxon>Burkholderiales</taxon>
        <taxon>Alcaligenaceae</taxon>
        <taxon>Alcaligenes</taxon>
    </lineage>
</organism>
<evidence type="ECO:0000256" key="1">
    <source>
        <dbReference type="ARBA" id="ARBA00023015"/>
    </source>
</evidence>
<evidence type="ECO:0000256" key="2">
    <source>
        <dbReference type="ARBA" id="ARBA00023125"/>
    </source>
</evidence>
<dbReference type="GO" id="GO:0003700">
    <property type="term" value="F:DNA-binding transcription factor activity"/>
    <property type="evidence" value="ECO:0007669"/>
    <property type="project" value="TreeGrafter"/>
</dbReference>
<dbReference type="PROSITE" id="PS50932">
    <property type="entry name" value="HTH_LACI_2"/>
    <property type="match status" value="1"/>
</dbReference>
<evidence type="ECO:0000256" key="3">
    <source>
        <dbReference type="ARBA" id="ARBA00023163"/>
    </source>
</evidence>
<dbReference type="InterPro" id="IPR010982">
    <property type="entry name" value="Lambda_DNA-bd_dom_sf"/>
</dbReference>
<sequence>MTNKIPKISDIARLAGVSTATVDRVLNRRPGVRPGTVQHVLKAARKLNYISDAEFSADRCLKPMRITFLLPAGSNRVIHMFGDAIDYSQTQLQPFNVDCHTEVFNGFDHESLAQALLGLRGRTDGVVFMALEHPVVREAVDTLVHDGIPVVTLISDLSASTRFGYVGLDNVATGRLAAYLLSRLGGGQSGSFALIAGSLCYRAHCDRESGFLQLMQEKGWADRVIGLREGHDDAESNYRQTRLLLEQHADLLGIYNIGGAPEGVARALKEARRDKKIIFVGHGLTSDVRALLIDGTLDAIIMQDPQQSILNCVRMLTAARHMAEGGESGLKLKPMNSIVVFRENLP</sequence>
<dbReference type="Pfam" id="PF13407">
    <property type="entry name" value="Peripla_BP_4"/>
    <property type="match status" value="1"/>
</dbReference>
<dbReference type="Gene3D" id="3.40.50.2300">
    <property type="match status" value="2"/>
</dbReference>
<dbReference type="RefSeq" id="WP_060185216.1">
    <property type="nucleotide sequence ID" value="NZ_CP023256.1"/>
</dbReference>
<dbReference type="EMBL" id="CP095873">
    <property type="protein sequence ID" value="UPL22909.1"/>
    <property type="molecule type" value="Genomic_DNA"/>
</dbReference>
<gene>
    <name evidence="5" type="ORF">MXF72_07460</name>
</gene>
<evidence type="ECO:0000313" key="5">
    <source>
        <dbReference type="EMBL" id="UPL22909.1"/>
    </source>
</evidence>
<keyword evidence="3" id="KW-0804">Transcription</keyword>
<dbReference type="PRINTS" id="PR00036">
    <property type="entry name" value="HTHLACI"/>
</dbReference>
<feature type="domain" description="HTH lacI-type" evidence="4">
    <location>
        <begin position="6"/>
        <end position="60"/>
    </location>
</feature>
<dbReference type="AlphaFoldDB" id="A0AAE9KQ10"/>